<dbReference type="GO" id="GO:0008270">
    <property type="term" value="F:zinc ion binding"/>
    <property type="evidence" value="ECO:0007669"/>
    <property type="project" value="UniProtKB-KW"/>
</dbReference>
<evidence type="ECO:0000256" key="7">
    <source>
        <dbReference type="ARBA" id="ARBA00022921"/>
    </source>
</evidence>
<keyword evidence="4" id="KW-0863">Zinc-finger</keyword>
<dbReference type="InterPro" id="IPR000501">
    <property type="entry name" value="UL28/UL56"/>
</dbReference>
<dbReference type="KEGG" id="vg:27912046"/>
<evidence type="ECO:0000256" key="3">
    <source>
        <dbReference type="ARBA" id="ARBA00022741"/>
    </source>
</evidence>
<name>A0A192XNP6_9BETA</name>
<reference evidence="9 10" key="1">
    <citation type="journal article" date="2016" name="J. Virol.">
        <title>Complete Unique Genome Sequence, Expression Profile, and Salivary Gland Tissue Tropism of the Herpesvirus 7 Homolog in Pigtailed Macaques.</title>
        <authorList>
            <person name="Staheli J.P."/>
            <person name="Dyen M.R."/>
            <person name="Basom R."/>
            <person name="Fitzgibbon M."/>
            <person name="Barcy S."/>
        </authorList>
    </citation>
    <scope>NUCLEOTIDE SEQUENCE [LARGE SCALE GENOMIC DNA]</scope>
</reference>
<dbReference type="Proteomes" id="UP000202843">
    <property type="component" value="Segment"/>
</dbReference>
<evidence type="ECO:0000256" key="8">
    <source>
        <dbReference type="ARBA" id="ARBA00023219"/>
    </source>
</evidence>
<dbReference type="HAMAP" id="MF_04014">
    <property type="entry name" value="HSV_TRM1"/>
    <property type="match status" value="1"/>
</dbReference>
<keyword evidence="8" id="KW-0231">Viral genome packaging</keyword>
<proteinExistence type="inferred from homology"/>
<keyword evidence="6" id="KW-0067">ATP-binding</keyword>
<dbReference type="GO" id="GO:0005524">
    <property type="term" value="F:ATP binding"/>
    <property type="evidence" value="ECO:0007669"/>
    <property type="project" value="UniProtKB-KW"/>
</dbReference>
<evidence type="ECO:0000256" key="1">
    <source>
        <dbReference type="ARBA" id="ARBA00022612"/>
    </source>
</evidence>
<sequence>MNSLQSLCVTCSRLSECALELECLRFCDPITLIDNMSNFKKNGVIIIHLFKTLYEDLQKQNLHHASPLTVYMQILLKAMYKQVLLLDASLHNFVLDNNKQKYFENVFQLNECQLHLNLKIQLSNGLMLSVDLSTINDIEKLLCKINSIYGLILPEHGIGVCNKIIDFLEEICGVCVILKPETFVETITCLKCYEELSLLPNQGKSIRKRLAGKFCNHISETEIISNIEKNFSMIEKDLELPIKNFGSVNDCLSKISNIFQQSHSGPIHLNEAEQTLSDYDIFSEIPDVIYSLSEFTYWSKISESIIKRASITLHQLNLCHTFYTDLQNELSKYLYGETIEDVFSLNEDNITNDEKLYVGSRFISPCRVIDIVTNLSIKNLQDNPFFIKLNEEDEIQNKIKDILSELEKPISDQPKKYVTHTVSKEHDIQQEIHIRKKNYYQKVSESGYNKVMTCIKEQESLINKLMNVNILGSYIFEAISLIMNGFSIRQMNSMNMLNDPCTYDDHLYIKNNLLSKKLPKEILPELSQKMYCLLAGPLTDYHSSSFPLACNISMAYACDVADFLPHIKDELAKYVEGAIHPETWMLCEYNGFFNFNGSTNVNEMQKKLWGFVRELVLSVALYNDVFGKQLLIRKSGEKTDLTDQIIFTLNTNSPLLIKRGGNILKFNDLYSLLYYDLKTQPVTLTVPNKPIKRLTEPNLLDLSREDENNIPKCFFN</sequence>
<evidence type="ECO:0000256" key="6">
    <source>
        <dbReference type="ARBA" id="ARBA00022840"/>
    </source>
</evidence>
<keyword evidence="2" id="KW-0479">Metal-binding</keyword>
<gene>
    <name evidence="9" type="primary">U40</name>
</gene>
<keyword evidence="7" id="KW-0426">Late protein</keyword>
<accession>A0A192XNP6</accession>
<dbReference type="GO" id="GO:0019073">
    <property type="term" value="P:viral DNA genome packaging"/>
    <property type="evidence" value="ECO:0007669"/>
    <property type="project" value="InterPro"/>
</dbReference>
<evidence type="ECO:0000256" key="5">
    <source>
        <dbReference type="ARBA" id="ARBA00022833"/>
    </source>
</evidence>
<keyword evidence="1" id="KW-1188">Viral release from host cell</keyword>
<dbReference type="EMBL" id="KU351741">
    <property type="protein sequence ID" value="ANC96531.1"/>
    <property type="molecule type" value="Genomic_DNA"/>
</dbReference>
<dbReference type="GeneID" id="27912046"/>
<evidence type="ECO:0000313" key="10">
    <source>
        <dbReference type="Proteomes" id="UP000202843"/>
    </source>
</evidence>
<organism evidence="9 10">
    <name type="scientific">macacine betaherpesvirus 9</name>
    <dbReference type="NCBI Taxonomy" id="2560568"/>
    <lineage>
        <taxon>Viruses</taxon>
        <taxon>Duplodnaviria</taxon>
        <taxon>Heunggongvirae</taxon>
        <taxon>Peploviricota</taxon>
        <taxon>Herviviricetes</taxon>
        <taxon>Herpesvirales</taxon>
        <taxon>Orthoherpesviridae</taxon>
        <taxon>Betaherpesvirinae</taxon>
        <taxon>Roseolovirus</taxon>
        <taxon>Roseolovirus macacinebeta9</taxon>
    </lineage>
</organism>
<evidence type="ECO:0000256" key="4">
    <source>
        <dbReference type="ARBA" id="ARBA00022771"/>
    </source>
</evidence>
<dbReference type="RefSeq" id="YP_009253944.1">
    <property type="nucleotide sequence ID" value="NC_030200.1"/>
</dbReference>
<dbReference type="OrthoDB" id="1448at10239"/>
<evidence type="ECO:0000256" key="2">
    <source>
        <dbReference type="ARBA" id="ARBA00022723"/>
    </source>
</evidence>
<keyword evidence="5" id="KW-0862">Zinc</keyword>
<protein>
    <submittedName>
        <fullName evidence="9">DNA packaging terminase subunit 2</fullName>
    </submittedName>
</protein>
<dbReference type="Pfam" id="PF01366">
    <property type="entry name" value="PRTP"/>
    <property type="match status" value="1"/>
</dbReference>
<evidence type="ECO:0000313" key="9">
    <source>
        <dbReference type="EMBL" id="ANC96531.1"/>
    </source>
</evidence>
<keyword evidence="3" id="KW-0547">Nucleotide-binding</keyword>
<keyword evidence="10" id="KW-1185">Reference proteome</keyword>